<gene>
    <name evidence="2" type="ORF">K9B37_01005</name>
</gene>
<keyword evidence="3" id="KW-1185">Reference proteome</keyword>
<dbReference type="RefSeq" id="WP_224310931.1">
    <property type="nucleotide sequence ID" value="NZ_JAIRBM010000001.1"/>
</dbReference>
<evidence type="ECO:0000256" key="1">
    <source>
        <dbReference type="SAM" id="SignalP"/>
    </source>
</evidence>
<reference evidence="2 3" key="1">
    <citation type="submission" date="2021-09" db="EMBL/GenBank/DDBJ databases">
        <title>The complete genome sequence of a new microorganism.</title>
        <authorList>
            <person name="Zi Z."/>
        </authorList>
    </citation>
    <scope>NUCLEOTIDE SEQUENCE [LARGE SCALE GENOMIC DNA]</scope>
    <source>
        <strain evidence="2 3">WGZ8</strain>
    </source>
</reference>
<evidence type="ECO:0000313" key="3">
    <source>
        <dbReference type="Proteomes" id="UP000704176"/>
    </source>
</evidence>
<evidence type="ECO:0000313" key="2">
    <source>
        <dbReference type="EMBL" id="MBZ6074880.1"/>
    </source>
</evidence>
<proteinExistence type="predicted"/>
<comment type="caution">
    <text evidence="2">The sequence shown here is derived from an EMBL/GenBank/DDBJ whole genome shotgun (WGS) entry which is preliminary data.</text>
</comment>
<feature type="chain" id="PRO_5047134327" evidence="1">
    <location>
        <begin position="25"/>
        <end position="155"/>
    </location>
</feature>
<dbReference type="Proteomes" id="UP000704176">
    <property type="component" value="Unassembled WGS sequence"/>
</dbReference>
<feature type="signal peptide" evidence="1">
    <location>
        <begin position="1"/>
        <end position="24"/>
    </location>
</feature>
<organism evidence="2 3">
    <name type="scientific">Microvirga puerhi</name>
    <dbReference type="NCBI Taxonomy" id="2876078"/>
    <lineage>
        <taxon>Bacteria</taxon>
        <taxon>Pseudomonadati</taxon>
        <taxon>Pseudomonadota</taxon>
        <taxon>Alphaproteobacteria</taxon>
        <taxon>Hyphomicrobiales</taxon>
        <taxon>Methylobacteriaceae</taxon>
        <taxon>Microvirga</taxon>
    </lineage>
</organism>
<dbReference type="EMBL" id="JAIRBM010000001">
    <property type="protein sequence ID" value="MBZ6074880.1"/>
    <property type="molecule type" value="Genomic_DNA"/>
</dbReference>
<name>A0ABS7VIG2_9HYPH</name>
<protein>
    <submittedName>
        <fullName evidence="2">Uncharacterized protein</fullName>
    </submittedName>
</protein>
<sequence>MGKILRLCAATGLATTLAVPRLGAAETFGFVVDLSLSPKAASGLAAHSEGIVIAAFFSGAPAPTARTHADEFGQIFLGSERITVDSSVRSVPITGKVVPRNRLEWVQGRKVQVPTNVYSACRKGPDNILDCDIFEGEISVAAQTPVKIGCRPIGE</sequence>
<keyword evidence="1" id="KW-0732">Signal</keyword>
<accession>A0ABS7VIG2</accession>